<organism evidence="2 3">
    <name type="scientific">Puccinia striiformis f. sp. tritici PST-78</name>
    <dbReference type="NCBI Taxonomy" id="1165861"/>
    <lineage>
        <taxon>Eukaryota</taxon>
        <taxon>Fungi</taxon>
        <taxon>Dikarya</taxon>
        <taxon>Basidiomycota</taxon>
        <taxon>Pucciniomycotina</taxon>
        <taxon>Pucciniomycetes</taxon>
        <taxon>Pucciniales</taxon>
        <taxon>Pucciniaceae</taxon>
        <taxon>Puccinia</taxon>
    </lineage>
</organism>
<feature type="compositionally biased region" description="Polar residues" evidence="1">
    <location>
        <begin position="34"/>
        <end position="63"/>
    </location>
</feature>
<keyword evidence="3" id="KW-1185">Reference proteome</keyword>
<evidence type="ECO:0000313" key="3">
    <source>
        <dbReference type="Proteomes" id="UP000054564"/>
    </source>
</evidence>
<feature type="region of interest" description="Disordered" evidence="1">
    <location>
        <begin position="452"/>
        <end position="510"/>
    </location>
</feature>
<dbReference type="Proteomes" id="UP000054564">
    <property type="component" value="Unassembled WGS sequence"/>
</dbReference>
<dbReference type="AlphaFoldDB" id="A0A0L0VQ69"/>
<sequence>MSSTRSSGNSLLPVVDPEALLCNAAAERRRQSKILANSTEPSIHVPSTSYPSTSFHTPNTSSPGTPPERPFTPSLLLNSGMPDPPNPTDLPSPGNGDPPKNTDTQKTGGSLGSKKGGSSSSKSATKNPIADDYVELLLKLQHTAALQLQDERQYNIEQRRADRDRIVRLKNTLFDVVTKAEEEKTVRLTPSPKSNRIDLQKFRIADGPSFKGTLHDIEPFLKWITQLQIFFSTKGVTDDDDKICITGGLLKNTMLLDFYVSKGPTFAGKSWDEFKNRLFEVALPQRWRTTLKTKLRQLTMGPKETFIAFSGRARTLQTLINFDNTSSPTPPSPRLSDFDLAEFVVLGVIEELRADIAKFAVLDADPFSYPAFEKRVAVFDKNTIRSPPPRASRGAPSNHSPSNSPADPAAWRVHAYLDSQGQCHHCKTACGSTPGNCTKPLNKRWVDIPESFQTPRRPIDYQPPKAQRPPTSTAGKPTHPPAGRPPFRSTSLAAITDSTNDSQPPSNTDYVDVVDAVDADELQN</sequence>
<dbReference type="EMBL" id="AJIL01000030">
    <property type="protein sequence ID" value="KNF01357.1"/>
    <property type="molecule type" value="Genomic_DNA"/>
</dbReference>
<evidence type="ECO:0000313" key="2">
    <source>
        <dbReference type="EMBL" id="KNF01357.1"/>
    </source>
</evidence>
<feature type="compositionally biased region" description="Low complexity" evidence="1">
    <location>
        <begin position="391"/>
        <end position="408"/>
    </location>
</feature>
<protein>
    <recommendedName>
        <fullName evidence="4">Retrotransposon gag domain-containing protein</fullName>
    </recommendedName>
</protein>
<name>A0A0L0VQ69_9BASI</name>
<feature type="compositionally biased region" description="Polar residues" evidence="1">
    <location>
        <begin position="488"/>
        <end position="509"/>
    </location>
</feature>
<evidence type="ECO:0000256" key="1">
    <source>
        <dbReference type="SAM" id="MobiDB-lite"/>
    </source>
</evidence>
<feature type="region of interest" description="Disordered" evidence="1">
    <location>
        <begin position="383"/>
        <end position="408"/>
    </location>
</feature>
<feature type="region of interest" description="Disordered" evidence="1">
    <location>
        <begin position="32"/>
        <end position="126"/>
    </location>
</feature>
<comment type="caution">
    <text evidence="2">The sequence shown here is derived from an EMBL/GenBank/DDBJ whole genome shotgun (WGS) entry which is preliminary data.</text>
</comment>
<reference evidence="3" key="1">
    <citation type="submission" date="2014-03" db="EMBL/GenBank/DDBJ databases">
        <title>The Genome Sequence of Puccinia striiformis f. sp. tritici PST-78.</title>
        <authorList>
            <consortium name="The Broad Institute Genome Sequencing Platform"/>
            <person name="Cuomo C."/>
            <person name="Hulbert S."/>
            <person name="Chen X."/>
            <person name="Walker B."/>
            <person name="Young S.K."/>
            <person name="Zeng Q."/>
            <person name="Gargeya S."/>
            <person name="Fitzgerald M."/>
            <person name="Haas B."/>
            <person name="Abouelleil A."/>
            <person name="Alvarado L."/>
            <person name="Arachchi H.M."/>
            <person name="Berlin A.M."/>
            <person name="Chapman S.B."/>
            <person name="Goldberg J."/>
            <person name="Griggs A."/>
            <person name="Gujja S."/>
            <person name="Hansen M."/>
            <person name="Howarth C."/>
            <person name="Imamovic A."/>
            <person name="Larimer J."/>
            <person name="McCowan C."/>
            <person name="Montmayeur A."/>
            <person name="Murphy C."/>
            <person name="Neiman D."/>
            <person name="Pearson M."/>
            <person name="Priest M."/>
            <person name="Roberts A."/>
            <person name="Saif S."/>
            <person name="Shea T."/>
            <person name="Sisk P."/>
            <person name="Sykes S."/>
            <person name="Wortman J."/>
            <person name="Nusbaum C."/>
            <person name="Birren B."/>
        </authorList>
    </citation>
    <scope>NUCLEOTIDE SEQUENCE [LARGE SCALE GENOMIC DNA]</scope>
    <source>
        <strain evidence="3">race PST-78</strain>
    </source>
</reference>
<gene>
    <name evidence="2" type="ORF">PSTG_05457</name>
</gene>
<evidence type="ECO:0008006" key="4">
    <source>
        <dbReference type="Google" id="ProtNLM"/>
    </source>
</evidence>
<accession>A0A0L0VQ69</accession>
<proteinExistence type="predicted"/>
<dbReference type="PANTHER" id="PTHR24216">
    <property type="entry name" value="PAXILLIN-RELATED"/>
    <property type="match status" value="1"/>
</dbReference>